<keyword evidence="2" id="KW-0238">DNA-binding</keyword>
<dbReference type="SUPFAM" id="SSF52242">
    <property type="entry name" value="Cobalamin (vitamin B12)-binding domain"/>
    <property type="match status" value="1"/>
</dbReference>
<protein>
    <submittedName>
        <fullName evidence="5">B12 binding domain-containing protein</fullName>
    </submittedName>
</protein>
<evidence type="ECO:0000256" key="1">
    <source>
        <dbReference type="ARBA" id="ARBA00023015"/>
    </source>
</evidence>
<proteinExistence type="predicted"/>
<dbReference type="Proteomes" id="UP000242818">
    <property type="component" value="Unassembled WGS sequence"/>
</dbReference>
<feature type="domain" description="HTH merR-type" evidence="4">
    <location>
        <begin position="16"/>
        <end position="85"/>
    </location>
</feature>
<dbReference type="SMART" id="SM00422">
    <property type="entry name" value="HTH_MERR"/>
    <property type="match status" value="1"/>
</dbReference>
<dbReference type="STRING" id="1335309.GA0116948_11779"/>
<dbReference type="AlphaFoldDB" id="A0A1C4FW18"/>
<dbReference type="InterPro" id="IPR047057">
    <property type="entry name" value="MerR_fam"/>
</dbReference>
<dbReference type="Pfam" id="PF13411">
    <property type="entry name" value="MerR_1"/>
    <property type="match status" value="1"/>
</dbReference>
<dbReference type="InterPro" id="IPR000551">
    <property type="entry name" value="MerR-type_HTH_dom"/>
</dbReference>
<reference evidence="5 6" key="1">
    <citation type="submission" date="2016-08" db="EMBL/GenBank/DDBJ databases">
        <authorList>
            <person name="Seilhamer J.J."/>
        </authorList>
    </citation>
    <scope>NUCLEOTIDE SEQUENCE [LARGE SCALE GENOMIC DNA]</scope>
    <source>
        <strain evidence="5 6">A37T2</strain>
    </source>
</reference>
<accession>A0A1C4FW18</accession>
<dbReference type="GO" id="GO:0031419">
    <property type="term" value="F:cobalamin binding"/>
    <property type="evidence" value="ECO:0007669"/>
    <property type="project" value="InterPro"/>
</dbReference>
<dbReference type="CDD" id="cd01104">
    <property type="entry name" value="HTH_MlrA-CarA"/>
    <property type="match status" value="1"/>
</dbReference>
<organism evidence="5 6">
    <name type="scientific">Chitinophaga costaii</name>
    <dbReference type="NCBI Taxonomy" id="1335309"/>
    <lineage>
        <taxon>Bacteria</taxon>
        <taxon>Pseudomonadati</taxon>
        <taxon>Bacteroidota</taxon>
        <taxon>Chitinophagia</taxon>
        <taxon>Chitinophagales</taxon>
        <taxon>Chitinophagaceae</taxon>
        <taxon>Chitinophaga</taxon>
    </lineage>
</organism>
<dbReference type="Gene3D" id="1.10.1240.10">
    <property type="entry name" value="Methionine synthase domain"/>
    <property type="match status" value="1"/>
</dbReference>
<evidence type="ECO:0000256" key="2">
    <source>
        <dbReference type="ARBA" id="ARBA00023125"/>
    </source>
</evidence>
<dbReference type="InterPro" id="IPR009061">
    <property type="entry name" value="DNA-bd_dom_put_sf"/>
</dbReference>
<evidence type="ECO:0000313" key="5">
    <source>
        <dbReference type="EMBL" id="SCC60056.1"/>
    </source>
</evidence>
<dbReference type="InterPro" id="IPR003759">
    <property type="entry name" value="Cbl-bd_cap"/>
</dbReference>
<evidence type="ECO:0000259" key="4">
    <source>
        <dbReference type="PROSITE" id="PS50937"/>
    </source>
</evidence>
<evidence type="ECO:0000256" key="3">
    <source>
        <dbReference type="ARBA" id="ARBA00023163"/>
    </source>
</evidence>
<dbReference type="Gene3D" id="3.40.50.280">
    <property type="entry name" value="Cobalamin-binding domain"/>
    <property type="match status" value="1"/>
</dbReference>
<gene>
    <name evidence="5" type="ORF">GA0116948_11779</name>
</gene>
<keyword evidence="6" id="KW-1185">Reference proteome</keyword>
<name>A0A1C4FW18_9BACT</name>
<dbReference type="PANTHER" id="PTHR30204:SF67">
    <property type="entry name" value="HTH-TYPE TRANSCRIPTIONAL REGULATOR MLRA-RELATED"/>
    <property type="match status" value="1"/>
</dbReference>
<evidence type="ECO:0000313" key="6">
    <source>
        <dbReference type="Proteomes" id="UP000242818"/>
    </source>
</evidence>
<sequence length="303" mass="34661">MKPYIRFISGAINLNNFSIKDIEHLTGIKAHTLRIWERRYHLLLPKRKDTNHRTYNNDDLKALLRVAQLYHRGKKISHIAAMSEEEIKAATLASLGSAPFFIAYLHQLIEATLDFDQLRFERTFQNMLVHMDFDTCITQVIYPFLHRIGLLWLTDHVIPAQEHFASTLIRSKLIVATDGLNTPLHAANHYLTFLPEGELHEIPLLYINYLLKKNGKLVTNLGPDVPMEDIAYFVQQKQPTHLLTYLITQLAQPDLSAYIALVKNRSGGAQVLVLGPVAAQLRHFEGITILSSTSELETYLQHH</sequence>
<dbReference type="GO" id="GO:0003677">
    <property type="term" value="F:DNA binding"/>
    <property type="evidence" value="ECO:0007669"/>
    <property type="project" value="UniProtKB-KW"/>
</dbReference>
<keyword evidence="3" id="KW-0804">Transcription</keyword>
<dbReference type="PROSITE" id="PS50937">
    <property type="entry name" value="HTH_MERR_2"/>
    <property type="match status" value="1"/>
</dbReference>
<dbReference type="GO" id="GO:0046872">
    <property type="term" value="F:metal ion binding"/>
    <property type="evidence" value="ECO:0007669"/>
    <property type="project" value="InterPro"/>
</dbReference>
<dbReference type="Pfam" id="PF02607">
    <property type="entry name" value="B12-binding_2"/>
    <property type="match status" value="1"/>
</dbReference>
<dbReference type="PANTHER" id="PTHR30204">
    <property type="entry name" value="REDOX-CYCLING DRUG-SENSING TRANSCRIPTIONAL ACTIVATOR SOXR"/>
    <property type="match status" value="1"/>
</dbReference>
<keyword evidence="1" id="KW-0805">Transcription regulation</keyword>
<dbReference type="SUPFAM" id="SSF46955">
    <property type="entry name" value="Putative DNA-binding domain"/>
    <property type="match status" value="1"/>
</dbReference>
<dbReference type="EMBL" id="FMAR01000017">
    <property type="protein sequence ID" value="SCC60056.1"/>
    <property type="molecule type" value="Genomic_DNA"/>
</dbReference>
<dbReference type="InterPro" id="IPR036594">
    <property type="entry name" value="Meth_synthase_dom"/>
</dbReference>
<dbReference type="Gene3D" id="1.10.1660.10">
    <property type="match status" value="1"/>
</dbReference>
<dbReference type="InterPro" id="IPR036724">
    <property type="entry name" value="Cobalamin-bd_sf"/>
</dbReference>
<dbReference type="GO" id="GO:0003700">
    <property type="term" value="F:DNA-binding transcription factor activity"/>
    <property type="evidence" value="ECO:0007669"/>
    <property type="project" value="InterPro"/>
</dbReference>